<dbReference type="AlphaFoldDB" id="A0AAV4SZA2"/>
<protein>
    <submittedName>
        <fullName evidence="1">Uncharacterized protein</fullName>
    </submittedName>
</protein>
<evidence type="ECO:0000313" key="1">
    <source>
        <dbReference type="EMBL" id="GIY39115.1"/>
    </source>
</evidence>
<proteinExistence type="predicted"/>
<reference evidence="1 2" key="1">
    <citation type="submission" date="2021-06" db="EMBL/GenBank/DDBJ databases">
        <title>Caerostris extrusa draft genome.</title>
        <authorList>
            <person name="Kono N."/>
            <person name="Arakawa K."/>
        </authorList>
    </citation>
    <scope>NUCLEOTIDE SEQUENCE [LARGE SCALE GENOMIC DNA]</scope>
</reference>
<organism evidence="1 2">
    <name type="scientific">Caerostris extrusa</name>
    <name type="common">Bark spider</name>
    <name type="synonym">Caerostris bankana</name>
    <dbReference type="NCBI Taxonomy" id="172846"/>
    <lineage>
        <taxon>Eukaryota</taxon>
        <taxon>Metazoa</taxon>
        <taxon>Ecdysozoa</taxon>
        <taxon>Arthropoda</taxon>
        <taxon>Chelicerata</taxon>
        <taxon>Arachnida</taxon>
        <taxon>Araneae</taxon>
        <taxon>Araneomorphae</taxon>
        <taxon>Entelegynae</taxon>
        <taxon>Araneoidea</taxon>
        <taxon>Araneidae</taxon>
        <taxon>Caerostris</taxon>
    </lineage>
</organism>
<name>A0AAV4SZA2_CAEEX</name>
<gene>
    <name evidence="1" type="ORF">CEXT_790531</name>
</gene>
<dbReference type="Proteomes" id="UP001054945">
    <property type="component" value="Unassembled WGS sequence"/>
</dbReference>
<comment type="caution">
    <text evidence="1">The sequence shown here is derived from an EMBL/GenBank/DDBJ whole genome shotgun (WGS) entry which is preliminary data.</text>
</comment>
<evidence type="ECO:0000313" key="2">
    <source>
        <dbReference type="Proteomes" id="UP001054945"/>
    </source>
</evidence>
<sequence length="69" mass="8053">LTCIVMRDLFNHLLEQLNDDHSIGEMRKLIESYESTATTMRSMDDFFLDSYLPCNTFEFMWFCSGLATG</sequence>
<keyword evidence="2" id="KW-1185">Reference proteome</keyword>
<feature type="non-terminal residue" evidence="1">
    <location>
        <position position="1"/>
    </location>
</feature>
<accession>A0AAV4SZA2</accession>
<dbReference type="EMBL" id="BPLR01010408">
    <property type="protein sequence ID" value="GIY39115.1"/>
    <property type="molecule type" value="Genomic_DNA"/>
</dbReference>